<dbReference type="InterPro" id="IPR007412">
    <property type="entry name" value="FlgM"/>
</dbReference>
<evidence type="ECO:0000256" key="2">
    <source>
        <dbReference type="ARBA" id="ARBA00017823"/>
    </source>
</evidence>
<dbReference type="Pfam" id="PF04316">
    <property type="entry name" value="FlgM"/>
    <property type="match status" value="1"/>
</dbReference>
<keyword evidence="10" id="KW-0969">Cilium</keyword>
<keyword evidence="11" id="KW-1185">Reference proteome</keyword>
<evidence type="ECO:0000256" key="7">
    <source>
        <dbReference type="ARBA" id="ARBA00024739"/>
    </source>
</evidence>
<evidence type="ECO:0000259" key="9">
    <source>
        <dbReference type="Pfam" id="PF04316"/>
    </source>
</evidence>
<evidence type="ECO:0000256" key="4">
    <source>
        <dbReference type="ARBA" id="ARBA00022795"/>
    </source>
</evidence>
<evidence type="ECO:0000256" key="6">
    <source>
        <dbReference type="ARBA" id="ARBA00023163"/>
    </source>
</evidence>
<dbReference type="InterPro" id="IPR035890">
    <property type="entry name" value="Anti-sigma-28_factor_FlgM_sf"/>
</dbReference>
<name>A0A5D8YYQ9_9GAMM</name>
<proteinExistence type="inferred from homology"/>
<evidence type="ECO:0000256" key="3">
    <source>
        <dbReference type="ARBA" id="ARBA00022491"/>
    </source>
</evidence>
<dbReference type="GO" id="GO:0044781">
    <property type="term" value="P:bacterial-type flagellum organization"/>
    <property type="evidence" value="ECO:0007669"/>
    <property type="project" value="UniProtKB-KW"/>
</dbReference>
<sequence>MTTKIDGLGPVPARVVDTTASAAARAGSDRSKPVGATAAADSVRLTGEATGLQAAVENQLGQSAPLDMAKVSAVRAALADGSYRVDPQEIANRLVALERRMLG</sequence>
<dbReference type="EMBL" id="VTRV01000132">
    <property type="protein sequence ID" value="TZF87540.1"/>
    <property type="molecule type" value="Genomic_DNA"/>
</dbReference>
<evidence type="ECO:0000313" key="10">
    <source>
        <dbReference type="EMBL" id="TZF87540.1"/>
    </source>
</evidence>
<keyword evidence="5" id="KW-0805">Transcription regulation</keyword>
<keyword evidence="4" id="KW-1005">Bacterial flagellum biogenesis</keyword>
<dbReference type="SUPFAM" id="SSF101498">
    <property type="entry name" value="Anti-sigma factor FlgM"/>
    <property type="match status" value="1"/>
</dbReference>
<evidence type="ECO:0000313" key="11">
    <source>
        <dbReference type="Proteomes" id="UP000323164"/>
    </source>
</evidence>
<organism evidence="10 11">
    <name type="scientific">Cognatilysobacter lacus</name>
    <dbReference type="NCBI Taxonomy" id="1643323"/>
    <lineage>
        <taxon>Bacteria</taxon>
        <taxon>Pseudomonadati</taxon>
        <taxon>Pseudomonadota</taxon>
        <taxon>Gammaproteobacteria</taxon>
        <taxon>Lysobacterales</taxon>
        <taxon>Lysobacteraceae</taxon>
        <taxon>Cognatilysobacter</taxon>
    </lineage>
</organism>
<dbReference type="Proteomes" id="UP000323164">
    <property type="component" value="Unassembled WGS sequence"/>
</dbReference>
<evidence type="ECO:0000256" key="1">
    <source>
        <dbReference type="ARBA" id="ARBA00005322"/>
    </source>
</evidence>
<comment type="caution">
    <text evidence="10">The sequence shown here is derived from an EMBL/GenBank/DDBJ whole genome shotgun (WGS) entry which is preliminary data.</text>
</comment>
<dbReference type="GO" id="GO:0045892">
    <property type="term" value="P:negative regulation of DNA-templated transcription"/>
    <property type="evidence" value="ECO:0007669"/>
    <property type="project" value="InterPro"/>
</dbReference>
<keyword evidence="6" id="KW-0804">Transcription</keyword>
<keyword evidence="10" id="KW-0966">Cell projection</keyword>
<dbReference type="RefSeq" id="WP_149353387.1">
    <property type="nucleotide sequence ID" value="NZ_VTRV01000132.1"/>
</dbReference>
<gene>
    <name evidence="10" type="primary">flgM</name>
    <name evidence="10" type="ORF">FW784_10980</name>
</gene>
<accession>A0A5D8YYQ9</accession>
<comment type="function">
    <text evidence="7">Responsible for the coupling of flagellin expression to flagellar assembly by preventing expression of the flagellin genes when a component of the middle class of proteins is defective. It negatively regulates flagellar genes by inhibiting the activity of FliA by directly binding to FliA.</text>
</comment>
<feature type="domain" description="Anti-sigma-28 factor FlgM C-terminal" evidence="9">
    <location>
        <begin position="41"/>
        <end position="95"/>
    </location>
</feature>
<keyword evidence="3" id="KW-0678">Repressor</keyword>
<keyword evidence="10" id="KW-0282">Flagellum</keyword>
<dbReference type="InterPro" id="IPR031316">
    <property type="entry name" value="FlgM_C"/>
</dbReference>
<dbReference type="NCBIfam" id="TIGR03824">
    <property type="entry name" value="FlgM_jcvi"/>
    <property type="match status" value="1"/>
</dbReference>
<evidence type="ECO:0000256" key="5">
    <source>
        <dbReference type="ARBA" id="ARBA00023015"/>
    </source>
</evidence>
<dbReference type="AlphaFoldDB" id="A0A5D8YYQ9"/>
<dbReference type="OrthoDB" id="7063735at2"/>
<protein>
    <recommendedName>
        <fullName evidence="2">Negative regulator of flagellin synthesis</fullName>
    </recommendedName>
    <alternativeName>
        <fullName evidence="8">Anti-sigma-28 factor</fullName>
    </alternativeName>
</protein>
<reference evidence="10 11" key="1">
    <citation type="submission" date="2019-08" db="EMBL/GenBank/DDBJ databases">
        <title>Draft genome sequence of Lysobacter sp. UKS-15.</title>
        <authorList>
            <person name="Im W.-T."/>
        </authorList>
    </citation>
    <scope>NUCLEOTIDE SEQUENCE [LARGE SCALE GENOMIC DNA]</scope>
    <source>
        <strain evidence="10 11">UKS-15</strain>
    </source>
</reference>
<comment type="similarity">
    <text evidence="1">Belongs to the FlgM family.</text>
</comment>
<evidence type="ECO:0000256" key="8">
    <source>
        <dbReference type="ARBA" id="ARBA00030117"/>
    </source>
</evidence>